<evidence type="ECO:0000256" key="4">
    <source>
        <dbReference type="ARBA" id="ARBA00023002"/>
    </source>
</evidence>
<feature type="domain" description="Fatty acid hydroxylase" evidence="9">
    <location>
        <begin position="92"/>
        <end position="226"/>
    </location>
</feature>
<keyword evidence="4" id="KW-0560">Oxidoreductase</keyword>
<evidence type="ECO:0000256" key="8">
    <source>
        <dbReference type="SAM" id="Phobius"/>
    </source>
</evidence>
<feature type="transmembrane region" description="Helical" evidence="8">
    <location>
        <begin position="12"/>
        <end position="32"/>
    </location>
</feature>
<evidence type="ECO:0000313" key="10">
    <source>
        <dbReference type="EMBL" id="ABO24753.1"/>
    </source>
</evidence>
<dbReference type="HOGENOM" id="CLU_033631_1_1_6"/>
<dbReference type="InterPro" id="IPR006694">
    <property type="entry name" value="Fatty_acid_hydroxylase"/>
</dbReference>
<dbReference type="InterPro" id="IPR051689">
    <property type="entry name" value="Sterol_desaturase/TMEM195"/>
</dbReference>
<dbReference type="KEGG" id="slo:Shew_2887"/>
<comment type="subcellular location">
    <subcellularLocation>
        <location evidence="1">Endomembrane system</location>
        <topology evidence="1">Multi-pass membrane protein</topology>
    </subcellularLocation>
</comment>
<gene>
    <name evidence="10" type="ordered locus">Shew_2887</name>
</gene>
<keyword evidence="6 8" id="KW-0472">Membrane</keyword>
<evidence type="ECO:0000259" key="9">
    <source>
        <dbReference type="Pfam" id="PF04116"/>
    </source>
</evidence>
<dbReference type="AlphaFoldDB" id="A3QH05"/>
<protein>
    <submittedName>
        <fullName evidence="10">Sterol desaturase family protein</fullName>
    </submittedName>
</protein>
<feature type="compositionally biased region" description="Basic and acidic residues" evidence="7">
    <location>
        <begin position="285"/>
        <end position="304"/>
    </location>
</feature>
<name>A3QH05_SHELP</name>
<dbReference type="RefSeq" id="WP_011866684.1">
    <property type="nucleotide sequence ID" value="NC_009092.1"/>
</dbReference>
<keyword evidence="11" id="KW-1185">Reference proteome</keyword>
<evidence type="ECO:0000313" key="11">
    <source>
        <dbReference type="Proteomes" id="UP000001558"/>
    </source>
</evidence>
<accession>A3QH05</accession>
<dbReference type="GO" id="GO:0050479">
    <property type="term" value="F:glyceryl-ether monooxygenase activity"/>
    <property type="evidence" value="ECO:0007669"/>
    <property type="project" value="TreeGrafter"/>
</dbReference>
<keyword evidence="5" id="KW-0443">Lipid metabolism</keyword>
<feature type="transmembrane region" description="Helical" evidence="8">
    <location>
        <begin position="87"/>
        <end position="106"/>
    </location>
</feature>
<keyword evidence="2 8" id="KW-0812">Transmembrane</keyword>
<evidence type="ECO:0000256" key="3">
    <source>
        <dbReference type="ARBA" id="ARBA00022989"/>
    </source>
</evidence>
<proteinExistence type="predicted"/>
<dbReference type="STRING" id="323850.Shew_2887"/>
<dbReference type="GO" id="GO:0006643">
    <property type="term" value="P:membrane lipid metabolic process"/>
    <property type="evidence" value="ECO:0007669"/>
    <property type="project" value="TreeGrafter"/>
</dbReference>
<reference evidence="10 11" key="1">
    <citation type="submission" date="2007-03" db="EMBL/GenBank/DDBJ databases">
        <title>Complete sequence of Shewanella loihica PV-4.</title>
        <authorList>
            <consortium name="US DOE Joint Genome Institute"/>
            <person name="Copeland A."/>
            <person name="Lucas S."/>
            <person name="Lapidus A."/>
            <person name="Barry K."/>
            <person name="Detter J.C."/>
            <person name="Glavina del Rio T."/>
            <person name="Hammon N."/>
            <person name="Israni S."/>
            <person name="Dalin E."/>
            <person name="Tice H."/>
            <person name="Pitluck S."/>
            <person name="Chain P."/>
            <person name="Malfatti S."/>
            <person name="Shin M."/>
            <person name="Vergez L."/>
            <person name="Schmutz J."/>
            <person name="Larimer F."/>
            <person name="Land M."/>
            <person name="Hauser L."/>
            <person name="Kyrpides N."/>
            <person name="Mikhailova N."/>
            <person name="Romine M.F."/>
            <person name="Serres G."/>
            <person name="Fredrickson J."/>
            <person name="Tiedje J."/>
            <person name="Richardson P."/>
        </authorList>
    </citation>
    <scope>NUCLEOTIDE SEQUENCE [LARGE SCALE GENOMIC DNA]</scope>
    <source>
        <strain evidence="11">ATCC BAA-1088 / PV-4</strain>
    </source>
</reference>
<evidence type="ECO:0000256" key="7">
    <source>
        <dbReference type="SAM" id="MobiDB-lite"/>
    </source>
</evidence>
<dbReference type="OrthoDB" id="9770329at2"/>
<dbReference type="EMBL" id="CP000606">
    <property type="protein sequence ID" value="ABO24753.1"/>
    <property type="molecule type" value="Genomic_DNA"/>
</dbReference>
<dbReference type="GO" id="GO:0016020">
    <property type="term" value="C:membrane"/>
    <property type="evidence" value="ECO:0007669"/>
    <property type="project" value="GOC"/>
</dbReference>
<dbReference type="eggNOG" id="COG3000">
    <property type="taxonomic scope" value="Bacteria"/>
</dbReference>
<evidence type="ECO:0000256" key="1">
    <source>
        <dbReference type="ARBA" id="ARBA00004127"/>
    </source>
</evidence>
<evidence type="ECO:0000256" key="2">
    <source>
        <dbReference type="ARBA" id="ARBA00022692"/>
    </source>
</evidence>
<dbReference type="GO" id="GO:0008610">
    <property type="term" value="P:lipid biosynthetic process"/>
    <property type="evidence" value="ECO:0007669"/>
    <property type="project" value="InterPro"/>
</dbReference>
<dbReference type="PANTHER" id="PTHR21624">
    <property type="entry name" value="STEROL DESATURASE-RELATED PROTEIN"/>
    <property type="match status" value="1"/>
</dbReference>
<dbReference type="GO" id="GO:0012505">
    <property type="term" value="C:endomembrane system"/>
    <property type="evidence" value="ECO:0007669"/>
    <property type="project" value="UniProtKB-SubCell"/>
</dbReference>
<evidence type="ECO:0000256" key="5">
    <source>
        <dbReference type="ARBA" id="ARBA00023098"/>
    </source>
</evidence>
<dbReference type="GO" id="GO:0005506">
    <property type="term" value="F:iron ion binding"/>
    <property type="evidence" value="ECO:0007669"/>
    <property type="project" value="InterPro"/>
</dbReference>
<dbReference type="PANTHER" id="PTHR21624:SF1">
    <property type="entry name" value="ALKYLGLYCEROL MONOOXYGENASE"/>
    <property type="match status" value="1"/>
</dbReference>
<organism evidence="10 11">
    <name type="scientific">Shewanella loihica (strain ATCC BAA-1088 / PV-4)</name>
    <dbReference type="NCBI Taxonomy" id="323850"/>
    <lineage>
        <taxon>Bacteria</taxon>
        <taxon>Pseudomonadati</taxon>
        <taxon>Pseudomonadota</taxon>
        <taxon>Gammaproteobacteria</taxon>
        <taxon>Alteromonadales</taxon>
        <taxon>Shewanellaceae</taxon>
        <taxon>Shewanella</taxon>
    </lineage>
</organism>
<feature type="transmembrane region" description="Helical" evidence="8">
    <location>
        <begin position="53"/>
        <end position="75"/>
    </location>
</feature>
<dbReference type="Proteomes" id="UP000001558">
    <property type="component" value="Chromosome"/>
</dbReference>
<dbReference type="Pfam" id="PF04116">
    <property type="entry name" value="FA_hydroxylase"/>
    <property type="match status" value="1"/>
</dbReference>
<sequence>MDFNSLIAHPEVLLLVLAPLFFVCILAEWYFGDRRGRLPDNARYHLPEVLCNFTLAGLHQGADILTGLLIAKLYLWAFDWRLLDIQMGLGSFIALIIAQDFCYYWFHRASHRVRWMWAAHVAHHSSERMNFSTAFRQSLMYPFAGMWIFWLPLVVVGFDPNWVVFAVLLNLGLQFFVHTQAIKTLGPLEWVFNTPSHHRVHHGRNPQYIDKNYAGVLIIWDRLFGTYVKEEETVEYGITKPVNSFNPLVVTFSEWKAMFSEAFSPGLSLKQRLALMFAPPAAPEPQDKIADADADAEPERKLAS</sequence>
<evidence type="ECO:0000256" key="6">
    <source>
        <dbReference type="ARBA" id="ARBA00023136"/>
    </source>
</evidence>
<feature type="region of interest" description="Disordered" evidence="7">
    <location>
        <begin position="281"/>
        <end position="304"/>
    </location>
</feature>
<keyword evidence="3 8" id="KW-1133">Transmembrane helix</keyword>